<dbReference type="OrthoDB" id="184046at2"/>
<evidence type="ECO:0000313" key="5">
    <source>
        <dbReference type="EMBL" id="PXA05627.1"/>
    </source>
</evidence>
<evidence type="ECO:0000256" key="2">
    <source>
        <dbReference type="ARBA" id="ARBA00023125"/>
    </source>
</evidence>
<evidence type="ECO:0000259" key="4">
    <source>
        <dbReference type="PROSITE" id="PS01124"/>
    </source>
</evidence>
<dbReference type="InParanoid" id="A0A317ZN61"/>
<keyword evidence="6" id="KW-1185">Reference proteome</keyword>
<evidence type="ECO:0000256" key="3">
    <source>
        <dbReference type="ARBA" id="ARBA00023163"/>
    </source>
</evidence>
<dbReference type="PANTHER" id="PTHR46796:SF12">
    <property type="entry name" value="HTH-TYPE DNA-BINDING TRANSCRIPTIONAL ACTIVATOR EUTR"/>
    <property type="match status" value="1"/>
</dbReference>
<keyword evidence="2" id="KW-0238">DNA-binding</keyword>
<sequence length="320" mass="36131">MAKNEPVKSIVIEDVAEQRAMQPWVDMEFFQMGRGKRVGRMASVDLAAQQVVQEKQDVAVQKLGVMPDNICTVSCCAFDPDFRFSEIQAGETDAVFLLPGNAEFDVYVPAGAQTSYISFDQNELIGHLRVLDPERWEYPPKALWAIPGVPRSALESLVRQFYEVARSHGVNGRDRAFLRQMLLHEVAGMVTSSRGQDVPAMDRLRAFRVCRAALGYVEDRLSEDVLPTITDLCLEFGVSERTLQYGFQSYVNMSPQSYLRLCRLNRVRAVLRAPTSKEITVTEVATRFGFFHMGKFAQFYRLHFGETPSITLARGLKLMA</sequence>
<dbReference type="GO" id="GO:0043565">
    <property type="term" value="F:sequence-specific DNA binding"/>
    <property type="evidence" value="ECO:0007669"/>
    <property type="project" value="InterPro"/>
</dbReference>
<accession>A0A317ZN61</accession>
<dbReference type="RefSeq" id="WP_110129706.1">
    <property type="nucleotide sequence ID" value="NZ_QHJQ01000001.1"/>
</dbReference>
<dbReference type="Gene3D" id="1.10.10.60">
    <property type="entry name" value="Homeodomain-like"/>
    <property type="match status" value="1"/>
</dbReference>
<dbReference type="SMART" id="SM00342">
    <property type="entry name" value="HTH_ARAC"/>
    <property type="match status" value="1"/>
</dbReference>
<organism evidence="5 6">
    <name type="scientific">Coraliomargarita sinensis</name>
    <dbReference type="NCBI Taxonomy" id="2174842"/>
    <lineage>
        <taxon>Bacteria</taxon>
        <taxon>Pseudomonadati</taxon>
        <taxon>Verrucomicrobiota</taxon>
        <taxon>Opitutia</taxon>
        <taxon>Puniceicoccales</taxon>
        <taxon>Coraliomargaritaceae</taxon>
        <taxon>Coraliomargarita</taxon>
    </lineage>
</organism>
<dbReference type="PROSITE" id="PS01124">
    <property type="entry name" value="HTH_ARAC_FAMILY_2"/>
    <property type="match status" value="1"/>
</dbReference>
<dbReference type="AlphaFoldDB" id="A0A317ZN61"/>
<name>A0A317ZN61_9BACT</name>
<dbReference type="Proteomes" id="UP000247099">
    <property type="component" value="Unassembled WGS sequence"/>
</dbReference>
<dbReference type="InterPro" id="IPR018060">
    <property type="entry name" value="HTH_AraC"/>
</dbReference>
<dbReference type="EMBL" id="QHJQ01000001">
    <property type="protein sequence ID" value="PXA05627.1"/>
    <property type="molecule type" value="Genomic_DNA"/>
</dbReference>
<dbReference type="Pfam" id="PF12833">
    <property type="entry name" value="HTH_18"/>
    <property type="match status" value="1"/>
</dbReference>
<dbReference type="InterPro" id="IPR018062">
    <property type="entry name" value="HTH_AraC-typ_CS"/>
</dbReference>
<evidence type="ECO:0000313" key="6">
    <source>
        <dbReference type="Proteomes" id="UP000247099"/>
    </source>
</evidence>
<keyword evidence="1" id="KW-0805">Transcription regulation</keyword>
<protein>
    <recommendedName>
        <fullName evidence="4">HTH araC/xylS-type domain-containing protein</fullName>
    </recommendedName>
</protein>
<proteinExistence type="predicted"/>
<keyword evidence="3" id="KW-0804">Transcription</keyword>
<dbReference type="InterPro" id="IPR050204">
    <property type="entry name" value="AraC_XylS_family_regulators"/>
</dbReference>
<reference evidence="5 6" key="1">
    <citation type="submission" date="2018-05" db="EMBL/GenBank/DDBJ databases">
        <title>Coraliomargarita sinensis sp. nov., isolated from a marine solar saltern.</title>
        <authorList>
            <person name="Zhou L.Y."/>
        </authorList>
    </citation>
    <scope>NUCLEOTIDE SEQUENCE [LARGE SCALE GENOMIC DNA]</scope>
    <source>
        <strain evidence="5 6">WN38</strain>
    </source>
</reference>
<feature type="domain" description="HTH araC/xylS-type" evidence="4">
    <location>
        <begin position="211"/>
        <end position="314"/>
    </location>
</feature>
<evidence type="ECO:0000256" key="1">
    <source>
        <dbReference type="ARBA" id="ARBA00023015"/>
    </source>
</evidence>
<dbReference type="PROSITE" id="PS00041">
    <property type="entry name" value="HTH_ARAC_FAMILY_1"/>
    <property type="match status" value="1"/>
</dbReference>
<gene>
    <name evidence="5" type="ORF">DDZ13_01775</name>
</gene>
<dbReference type="FunCoup" id="A0A317ZN61">
    <property type="interactions" value="90"/>
</dbReference>
<dbReference type="PANTHER" id="PTHR46796">
    <property type="entry name" value="HTH-TYPE TRANSCRIPTIONAL ACTIVATOR RHAS-RELATED"/>
    <property type="match status" value="1"/>
</dbReference>
<comment type="caution">
    <text evidence="5">The sequence shown here is derived from an EMBL/GenBank/DDBJ whole genome shotgun (WGS) entry which is preliminary data.</text>
</comment>
<dbReference type="GO" id="GO:0003700">
    <property type="term" value="F:DNA-binding transcription factor activity"/>
    <property type="evidence" value="ECO:0007669"/>
    <property type="project" value="InterPro"/>
</dbReference>